<dbReference type="Pfam" id="PF06898">
    <property type="entry name" value="YqfD"/>
    <property type="match status" value="1"/>
</dbReference>
<gene>
    <name evidence="2" type="ORF">SAMN05216362_10422</name>
</gene>
<evidence type="ECO:0000313" key="3">
    <source>
        <dbReference type="Proteomes" id="UP000199427"/>
    </source>
</evidence>
<proteinExistence type="predicted"/>
<keyword evidence="1" id="KW-0812">Transmembrane</keyword>
<dbReference type="PIRSF" id="PIRSF029895">
    <property type="entry name" value="SpoIV"/>
    <property type="match status" value="1"/>
</dbReference>
<dbReference type="InterPro" id="IPR010690">
    <property type="entry name" value="YqfD"/>
</dbReference>
<dbReference type="AlphaFoldDB" id="A0A1H9BLZ0"/>
<evidence type="ECO:0000256" key="1">
    <source>
        <dbReference type="SAM" id="Phobius"/>
    </source>
</evidence>
<evidence type="ECO:0000313" key="2">
    <source>
        <dbReference type="EMBL" id="SEP89905.1"/>
    </source>
</evidence>
<name>A0A1H9BLZ0_9BACI</name>
<organism evidence="2 3">
    <name type="scientific">Piscibacillus halophilus</name>
    <dbReference type="NCBI Taxonomy" id="571933"/>
    <lineage>
        <taxon>Bacteria</taxon>
        <taxon>Bacillati</taxon>
        <taxon>Bacillota</taxon>
        <taxon>Bacilli</taxon>
        <taxon>Bacillales</taxon>
        <taxon>Bacillaceae</taxon>
        <taxon>Piscibacillus</taxon>
    </lineage>
</organism>
<keyword evidence="1" id="KW-1133">Transmembrane helix</keyword>
<reference evidence="2 3" key="1">
    <citation type="submission" date="2016-10" db="EMBL/GenBank/DDBJ databases">
        <authorList>
            <person name="de Groot N.N."/>
        </authorList>
    </citation>
    <scope>NUCLEOTIDE SEQUENCE [LARGE SCALE GENOMIC DNA]</scope>
    <source>
        <strain evidence="2 3">DSM 21633</strain>
    </source>
</reference>
<protein>
    <submittedName>
        <fullName evidence="2">Similar to stage IV sporulation protein</fullName>
    </submittedName>
</protein>
<dbReference type="EMBL" id="FOES01000004">
    <property type="protein sequence ID" value="SEP89905.1"/>
    <property type="molecule type" value="Genomic_DNA"/>
</dbReference>
<dbReference type="Proteomes" id="UP000199427">
    <property type="component" value="Unassembled WGS sequence"/>
</dbReference>
<sequence>MIKHLHRNDIPFYNVKRVNENTITLRMRYLDAFHLRSIRREFKCKVSFQKRGGAPHYYQKRKKIFPIIISVVLVISFIFVLSNMIWKVEITGGTPEVRYEVEELIETLGLNRGTFIQSMESISSIEREIMNKIEDVSYVGIKRTGTSFHIMIEENKNTIHDQERDPSNLIATNSGTIQQMYVTNGRPLVRINDVVRKGDVLVTGKLDDEKDIYTYSEGEVIAEVWYNITGTVDLAVEKKDLIDDVEKEYGVGFGQRDWFPNKSENDRLLLEETKPIYFLFWETPFSIEKRYFYPENTSVDTIDDNQVIEEVIDEQLKRKLGQSVEVLYQKVLHEERDNDKVKLEMFVKVLEDITKEQIIDQGD</sequence>
<keyword evidence="3" id="KW-1185">Reference proteome</keyword>
<keyword evidence="1" id="KW-0472">Membrane</keyword>
<accession>A0A1H9BLZ0</accession>
<feature type="transmembrane region" description="Helical" evidence="1">
    <location>
        <begin position="64"/>
        <end position="86"/>
    </location>
</feature>
<dbReference type="STRING" id="571933.SAMN05216362_10422"/>